<feature type="region of interest" description="Disordered" evidence="1">
    <location>
        <begin position="1"/>
        <end position="24"/>
    </location>
</feature>
<accession>A0A0F9TQ87</accession>
<dbReference type="AlphaFoldDB" id="A0A0F9TQ87"/>
<protein>
    <submittedName>
        <fullName evidence="2">Uncharacterized protein</fullName>
    </submittedName>
</protein>
<organism evidence="2">
    <name type="scientific">marine sediment metagenome</name>
    <dbReference type="NCBI Taxonomy" id="412755"/>
    <lineage>
        <taxon>unclassified sequences</taxon>
        <taxon>metagenomes</taxon>
        <taxon>ecological metagenomes</taxon>
    </lineage>
</organism>
<dbReference type="EMBL" id="LAZR01000188">
    <property type="protein sequence ID" value="KKN83230.1"/>
    <property type="molecule type" value="Genomic_DNA"/>
</dbReference>
<gene>
    <name evidence="2" type="ORF">LCGC14_0301030</name>
</gene>
<name>A0A0F9TQ87_9ZZZZ</name>
<evidence type="ECO:0000256" key="1">
    <source>
        <dbReference type="SAM" id="MobiDB-lite"/>
    </source>
</evidence>
<reference evidence="2" key="1">
    <citation type="journal article" date="2015" name="Nature">
        <title>Complex archaea that bridge the gap between prokaryotes and eukaryotes.</title>
        <authorList>
            <person name="Spang A."/>
            <person name="Saw J.H."/>
            <person name="Jorgensen S.L."/>
            <person name="Zaremba-Niedzwiedzka K."/>
            <person name="Martijn J."/>
            <person name="Lind A.E."/>
            <person name="van Eijk R."/>
            <person name="Schleper C."/>
            <person name="Guy L."/>
            <person name="Ettema T.J."/>
        </authorList>
    </citation>
    <scope>NUCLEOTIDE SEQUENCE</scope>
</reference>
<sequence>MASLATLPIPDRDDTPLHAPAPHVTPDQRAALTRLRLSAMACRVAARTDLYEACALLSLDGEDAKRTFVDTLVKCLPSAVQRQVIWFTPGTDTLSFDESWALRCLACIRANDLANLNFLIKSRVSPADRRYIGYLLSQISEQFSKD</sequence>
<comment type="caution">
    <text evidence="2">The sequence shown here is derived from an EMBL/GenBank/DDBJ whole genome shotgun (WGS) entry which is preliminary data.</text>
</comment>
<proteinExistence type="predicted"/>
<evidence type="ECO:0000313" key="2">
    <source>
        <dbReference type="EMBL" id="KKN83230.1"/>
    </source>
</evidence>